<dbReference type="GO" id="GO:0016779">
    <property type="term" value="F:nucleotidyltransferase activity"/>
    <property type="evidence" value="ECO:0007669"/>
    <property type="project" value="InterPro"/>
</dbReference>
<dbReference type="InterPro" id="IPR052191">
    <property type="entry name" value="tRNA_ntf/polyA_polymerase_I"/>
</dbReference>
<proteinExistence type="inferred from homology"/>
<dbReference type="GO" id="GO:0003723">
    <property type="term" value="F:RNA binding"/>
    <property type="evidence" value="ECO:0007669"/>
    <property type="project" value="UniProtKB-KW"/>
</dbReference>
<reference evidence="5" key="1">
    <citation type="submission" date="2021-01" db="EMBL/GenBank/DDBJ databases">
        <authorList>
            <person name="Lovell J.T."/>
            <person name="Bentley N."/>
            <person name="Bhattarai G."/>
            <person name="Jenkins J.W."/>
            <person name="Sreedasyam A."/>
            <person name="Alarcon Y."/>
            <person name="Bock C."/>
            <person name="Boston L."/>
            <person name="Carlson J."/>
            <person name="Cervantes K."/>
            <person name="Clermont K."/>
            <person name="Krom N."/>
            <person name="Kubenka K."/>
            <person name="Mamidi S."/>
            <person name="Mattison C."/>
            <person name="Monteros M."/>
            <person name="Pisani C."/>
            <person name="Plott C."/>
            <person name="Rajasekar S."/>
            <person name="Rhein H.S."/>
            <person name="Rohla C."/>
            <person name="Song M."/>
            <person name="Hilaire R.S."/>
            <person name="Shu S."/>
            <person name="Wells L."/>
            <person name="Wang X."/>
            <person name="Webber J."/>
            <person name="Heerema R.J."/>
            <person name="Klein P."/>
            <person name="Conner P."/>
            <person name="Grauke L."/>
            <person name="Grimwood J."/>
            <person name="Schmutz J."/>
            <person name="Randall J.J."/>
        </authorList>
    </citation>
    <scope>NUCLEOTIDE SEQUENCE</scope>
    <source>
        <tissue evidence="5">Leaf</tissue>
    </source>
</reference>
<organism evidence="5 6">
    <name type="scientific">Carya illinoinensis</name>
    <name type="common">Pecan</name>
    <dbReference type="NCBI Taxonomy" id="32201"/>
    <lineage>
        <taxon>Eukaryota</taxon>
        <taxon>Viridiplantae</taxon>
        <taxon>Streptophyta</taxon>
        <taxon>Embryophyta</taxon>
        <taxon>Tracheophyta</taxon>
        <taxon>Spermatophyta</taxon>
        <taxon>Magnoliopsida</taxon>
        <taxon>eudicotyledons</taxon>
        <taxon>Gunneridae</taxon>
        <taxon>Pentapetalae</taxon>
        <taxon>rosids</taxon>
        <taxon>fabids</taxon>
        <taxon>Fagales</taxon>
        <taxon>Juglandaceae</taxon>
        <taxon>Carya</taxon>
    </lineage>
</organism>
<keyword evidence="1" id="KW-0808">Transferase</keyword>
<dbReference type="InterPro" id="IPR002646">
    <property type="entry name" value="PolA_pol_head_dom"/>
</dbReference>
<sequence length="674" mass="75962">MGVFLRRNGNGGLLARLKALVNLQRFKHTLAEEGSQTQLYVNMGSSSVANGGHIDKSKWTKFDSRIFGISRSIIPQASWTVLKILRSEGFEAYLVGGCVRDLLLNRTPKDFDVITTAKLKQIKKQFHRAEIIGRQFPICRVHIKGSVIEVSSFDTVPERAGEKEKVFSLKVPKGCDEKDFIRWRNSICRDFTINALFFDPFANTIYDYANGMVDLRSLKGRIGMELNYMLSYGAAAPSLCLLQRYDLLEMLLPFHAAYLQEAKQSAKSSTMLMKLFFYLDKVVTCDRPSDCSLWIGLLAFNQALVNNPQEALVILTFASVLYYGSWKEGVKFAKENARMQVNFAPEILGSSDIKADEELADAVTQLASLVQDSIVALTETESLFKSMSRFPVSQCSGFVFISKKMGKDVAEIFNVFLNDIESYNSQRKSFEINYHLLGRGFLHETRFVLGKIILETMSEVVKGGMEVVKVEETQPDVTKENCGLALSDLVKPQVVKDRNHKRGLSESSLEPQHGKVKKQKVIKKKSSGLSKQEVVDMVKCLEVGEKHQTVIKTSQLPQVEANMTQGIMVERKNCQLPEQEVTKEMQEDVEKDKSTDNGKRHLKVVENIPSQDKVTKKDKVIGSRNLSREAKTKQKKMLEKEGLPFSSQEAVKDKRDEVLVKENGSKPLLSSLFK</sequence>
<feature type="compositionally biased region" description="Basic and acidic residues" evidence="2">
    <location>
        <begin position="613"/>
        <end position="642"/>
    </location>
</feature>
<dbReference type="AlphaFoldDB" id="A0A922EDU6"/>
<evidence type="ECO:0000259" key="4">
    <source>
        <dbReference type="Pfam" id="PF12627"/>
    </source>
</evidence>
<dbReference type="CDD" id="cd05398">
    <property type="entry name" value="NT_ClassII-CCAase"/>
    <property type="match status" value="1"/>
</dbReference>
<evidence type="ECO:0000313" key="5">
    <source>
        <dbReference type="EMBL" id="KAG6701806.1"/>
    </source>
</evidence>
<dbReference type="Pfam" id="PF12627">
    <property type="entry name" value="PolyA_pol_RNAbd"/>
    <property type="match status" value="1"/>
</dbReference>
<feature type="region of interest" description="Disordered" evidence="2">
    <location>
        <begin position="500"/>
        <end position="525"/>
    </location>
</feature>
<protein>
    <recommendedName>
        <fullName evidence="7">Poly(A) polymerase</fullName>
    </recommendedName>
</protein>
<gene>
    <name evidence="5" type="ORF">I3842_07G003800</name>
</gene>
<dbReference type="InterPro" id="IPR032828">
    <property type="entry name" value="PolyA_RNA-bd"/>
</dbReference>
<evidence type="ECO:0008006" key="7">
    <source>
        <dbReference type="Google" id="ProtNLM"/>
    </source>
</evidence>
<dbReference type="PANTHER" id="PTHR43051:SF1">
    <property type="entry name" value="POLYNUCLEOTIDE ADENYLYLTRANSFERASE FAMILY PROTEIN"/>
    <property type="match status" value="1"/>
</dbReference>
<feature type="compositionally biased region" description="Basic residues" evidence="2">
    <location>
        <begin position="514"/>
        <end position="525"/>
    </location>
</feature>
<evidence type="ECO:0000256" key="1">
    <source>
        <dbReference type="RuleBase" id="RU003953"/>
    </source>
</evidence>
<dbReference type="Pfam" id="PF01743">
    <property type="entry name" value="PolyA_pol"/>
    <property type="match status" value="1"/>
</dbReference>
<dbReference type="EMBL" id="CM031831">
    <property type="protein sequence ID" value="KAG6701806.1"/>
    <property type="molecule type" value="Genomic_DNA"/>
</dbReference>
<evidence type="ECO:0000259" key="3">
    <source>
        <dbReference type="Pfam" id="PF01743"/>
    </source>
</evidence>
<accession>A0A922EDU6</accession>
<name>A0A922EDU6_CARIL</name>
<evidence type="ECO:0000313" key="6">
    <source>
        <dbReference type="Proteomes" id="UP000811246"/>
    </source>
</evidence>
<dbReference type="PANTHER" id="PTHR43051">
    <property type="entry name" value="POLYNUCLEOTIDE ADENYLYLTRANSFERASE FAMILY PROTEIN"/>
    <property type="match status" value="1"/>
</dbReference>
<dbReference type="Proteomes" id="UP000811246">
    <property type="component" value="Chromosome 7"/>
</dbReference>
<feature type="domain" description="Poly A polymerase head" evidence="3">
    <location>
        <begin position="92"/>
        <end position="217"/>
    </location>
</feature>
<comment type="caution">
    <text evidence="5">The sequence shown here is derived from an EMBL/GenBank/DDBJ whole genome shotgun (WGS) entry which is preliminary data.</text>
</comment>
<dbReference type="GO" id="GO:0006396">
    <property type="term" value="P:RNA processing"/>
    <property type="evidence" value="ECO:0007669"/>
    <property type="project" value="InterPro"/>
</dbReference>
<feature type="region of interest" description="Disordered" evidence="2">
    <location>
        <begin position="613"/>
        <end position="655"/>
    </location>
</feature>
<feature type="domain" description="tRNA nucleotidyltransferase/poly(A) polymerase RNA and SrmB- binding" evidence="4">
    <location>
        <begin position="220"/>
        <end position="258"/>
    </location>
</feature>
<evidence type="ECO:0000256" key="2">
    <source>
        <dbReference type="SAM" id="MobiDB-lite"/>
    </source>
</evidence>
<keyword evidence="1" id="KW-0694">RNA-binding</keyword>
<comment type="similarity">
    <text evidence="1">Belongs to the tRNA nucleotidyltransferase/poly(A) polymerase family.</text>
</comment>